<evidence type="ECO:0000256" key="1">
    <source>
        <dbReference type="SAM" id="MobiDB-lite"/>
    </source>
</evidence>
<evidence type="ECO:0000313" key="2">
    <source>
        <dbReference type="EMBL" id="MPC22162.1"/>
    </source>
</evidence>
<feature type="compositionally biased region" description="Basic and acidic residues" evidence="1">
    <location>
        <begin position="81"/>
        <end position="99"/>
    </location>
</feature>
<organism evidence="2 3">
    <name type="scientific">Portunus trituberculatus</name>
    <name type="common">Swimming crab</name>
    <name type="synonym">Neptunus trituberculatus</name>
    <dbReference type="NCBI Taxonomy" id="210409"/>
    <lineage>
        <taxon>Eukaryota</taxon>
        <taxon>Metazoa</taxon>
        <taxon>Ecdysozoa</taxon>
        <taxon>Arthropoda</taxon>
        <taxon>Crustacea</taxon>
        <taxon>Multicrustacea</taxon>
        <taxon>Malacostraca</taxon>
        <taxon>Eumalacostraca</taxon>
        <taxon>Eucarida</taxon>
        <taxon>Decapoda</taxon>
        <taxon>Pleocyemata</taxon>
        <taxon>Brachyura</taxon>
        <taxon>Eubrachyura</taxon>
        <taxon>Portunoidea</taxon>
        <taxon>Portunidae</taxon>
        <taxon>Portuninae</taxon>
        <taxon>Portunus</taxon>
    </lineage>
</organism>
<comment type="caution">
    <text evidence="2">The sequence shown here is derived from an EMBL/GenBank/DDBJ whole genome shotgun (WGS) entry which is preliminary data.</text>
</comment>
<evidence type="ECO:0000313" key="3">
    <source>
        <dbReference type="Proteomes" id="UP000324222"/>
    </source>
</evidence>
<sequence length="99" mass="11447">MQKREREIQREARKDSLTEISGRKEKVSRDTRRDRRRDSKQPRETSLTEYYGLLWRVRPRPIPAGRRGGAGEGGAQHKGMVGREADGRDGTVTRKREGE</sequence>
<dbReference type="AlphaFoldDB" id="A0A5B7DKM2"/>
<reference evidence="2 3" key="1">
    <citation type="submission" date="2019-05" db="EMBL/GenBank/DDBJ databases">
        <title>Another draft genome of Portunus trituberculatus and its Hox gene families provides insights of decapod evolution.</title>
        <authorList>
            <person name="Jeong J.-H."/>
            <person name="Song I."/>
            <person name="Kim S."/>
            <person name="Choi T."/>
            <person name="Kim D."/>
            <person name="Ryu S."/>
            <person name="Kim W."/>
        </authorList>
    </citation>
    <scope>NUCLEOTIDE SEQUENCE [LARGE SCALE GENOMIC DNA]</scope>
    <source>
        <tissue evidence="2">Muscle</tissue>
    </source>
</reference>
<feature type="region of interest" description="Disordered" evidence="1">
    <location>
        <begin position="1"/>
        <end position="45"/>
    </location>
</feature>
<gene>
    <name evidence="2" type="ORF">E2C01_015169</name>
</gene>
<feature type="compositionally biased region" description="Basic and acidic residues" evidence="1">
    <location>
        <begin position="1"/>
        <end position="43"/>
    </location>
</feature>
<protein>
    <submittedName>
        <fullName evidence="2">Uncharacterized protein</fullName>
    </submittedName>
</protein>
<dbReference type="EMBL" id="VSRR010001057">
    <property type="protein sequence ID" value="MPC22162.1"/>
    <property type="molecule type" value="Genomic_DNA"/>
</dbReference>
<name>A0A5B7DKM2_PORTR</name>
<proteinExistence type="predicted"/>
<keyword evidence="3" id="KW-1185">Reference proteome</keyword>
<feature type="region of interest" description="Disordered" evidence="1">
    <location>
        <begin position="58"/>
        <end position="99"/>
    </location>
</feature>
<dbReference type="Proteomes" id="UP000324222">
    <property type="component" value="Unassembled WGS sequence"/>
</dbReference>
<accession>A0A5B7DKM2</accession>
<feature type="compositionally biased region" description="Gly residues" evidence="1">
    <location>
        <begin position="66"/>
        <end position="76"/>
    </location>
</feature>